<dbReference type="InterPro" id="IPR011006">
    <property type="entry name" value="CheY-like_superfamily"/>
</dbReference>
<protein>
    <recommendedName>
        <fullName evidence="10">Transcriptional regulatory protein</fullName>
    </recommendedName>
</protein>
<dbReference type="GO" id="GO:0003677">
    <property type="term" value="F:DNA binding"/>
    <property type="evidence" value="ECO:0007669"/>
    <property type="project" value="UniProtKB-KW"/>
</dbReference>
<dbReference type="SUPFAM" id="SSF52172">
    <property type="entry name" value="CheY-like"/>
    <property type="match status" value="1"/>
</dbReference>
<keyword evidence="3 11" id="KW-0597">Phosphoprotein</keyword>
<evidence type="ECO:0000313" key="14">
    <source>
        <dbReference type="Proteomes" id="UP000077407"/>
    </source>
</evidence>
<dbReference type="InterPro" id="IPR051271">
    <property type="entry name" value="2C-system_Tx_regulators"/>
</dbReference>
<dbReference type="AlphaFoldDB" id="A0A168NS75"/>
<feature type="modified residue" description="4-aspartylphosphate" evidence="11">
    <location>
        <position position="54"/>
    </location>
</feature>
<dbReference type="GO" id="GO:0003700">
    <property type="term" value="F:DNA-binding transcription factor activity"/>
    <property type="evidence" value="ECO:0007669"/>
    <property type="project" value="InterPro"/>
</dbReference>
<dbReference type="InterPro" id="IPR001789">
    <property type="entry name" value="Sig_transdc_resp-reg_receiver"/>
</dbReference>
<name>A0A168NS75_9CLOT</name>
<dbReference type="PIRSF" id="PIRSF006171">
    <property type="entry name" value="RR_citrat_malat"/>
    <property type="match status" value="1"/>
</dbReference>
<dbReference type="GO" id="GO:0005737">
    <property type="term" value="C:cytoplasm"/>
    <property type="evidence" value="ECO:0007669"/>
    <property type="project" value="UniProtKB-SubCell"/>
</dbReference>
<dbReference type="Gene3D" id="3.40.50.2300">
    <property type="match status" value="1"/>
</dbReference>
<dbReference type="PROSITE" id="PS50110">
    <property type="entry name" value="RESPONSE_REGULATORY"/>
    <property type="match status" value="1"/>
</dbReference>
<evidence type="ECO:0000259" key="12">
    <source>
        <dbReference type="PROSITE" id="PS50110"/>
    </source>
</evidence>
<reference evidence="13 14" key="1">
    <citation type="journal article" date="2015" name="Biotechnol. Bioeng.">
        <title>Genome sequence and phenotypic characterization of Caulobacter segnis.</title>
        <authorList>
            <person name="Patel S."/>
            <person name="Fletcher B."/>
            <person name="Scott D.C."/>
            <person name="Ely B."/>
        </authorList>
    </citation>
    <scope>NUCLEOTIDE SEQUENCE [LARGE SCALE GENOMIC DNA]</scope>
    <source>
        <strain evidence="13 14">ERI-2</strain>
    </source>
</reference>
<dbReference type="GO" id="GO:0000156">
    <property type="term" value="F:phosphorelay response regulator activity"/>
    <property type="evidence" value="ECO:0007669"/>
    <property type="project" value="TreeGrafter"/>
</dbReference>
<keyword evidence="8 10" id="KW-0804">Transcription</keyword>
<evidence type="ECO:0000256" key="1">
    <source>
        <dbReference type="ARBA" id="ARBA00004496"/>
    </source>
</evidence>
<gene>
    <name evidence="13" type="primary">dcuR_2</name>
    <name evidence="13" type="ORF">WY13_02229</name>
</gene>
<keyword evidence="2 10" id="KW-0963">Cytoplasm</keyword>
<accession>A0A168NS75</accession>
<dbReference type="InterPro" id="IPR024187">
    <property type="entry name" value="Sig_transdc_resp-reg_cit/mal"/>
</dbReference>
<keyword evidence="7 10" id="KW-0010">Activator</keyword>
<evidence type="ECO:0000256" key="7">
    <source>
        <dbReference type="ARBA" id="ARBA00023159"/>
    </source>
</evidence>
<evidence type="ECO:0000256" key="6">
    <source>
        <dbReference type="ARBA" id="ARBA00023125"/>
    </source>
</evidence>
<keyword evidence="5 10" id="KW-0805">Transcription regulation</keyword>
<evidence type="ECO:0000256" key="2">
    <source>
        <dbReference type="ARBA" id="ARBA00022490"/>
    </source>
</evidence>
<evidence type="ECO:0000256" key="5">
    <source>
        <dbReference type="ARBA" id="ARBA00023015"/>
    </source>
</evidence>
<proteinExistence type="predicted"/>
<sequence>MIKVLIVEDDPMVCELNKRYLSQVNEFKLVDTASSFEEAVKVLKKNQIDLILLDIFMPGKNGLDLFKYIRKLNGEVDVIIVSAACDINVIKKSLHLGVVDYLIKPFQFERFNSALSSYRDAQNFIKGSNVINQKDLDNYIFNKDQQTINNLPKGLDKNTLQNVWTSILKIGIDDFSTVELAEMMGMSRVSMRKYLEFLHRIGVLTMNIEYGLVGRPEYKYKCINFSGNFLRHY</sequence>
<evidence type="ECO:0000256" key="9">
    <source>
        <dbReference type="ARBA" id="ARBA00024867"/>
    </source>
</evidence>
<dbReference type="Pfam" id="PF00072">
    <property type="entry name" value="Response_reg"/>
    <property type="match status" value="1"/>
</dbReference>
<dbReference type="PATRIC" id="fig|1538.10.peg.1830"/>
<evidence type="ECO:0000256" key="3">
    <source>
        <dbReference type="ARBA" id="ARBA00022553"/>
    </source>
</evidence>
<evidence type="ECO:0000313" key="13">
    <source>
        <dbReference type="EMBL" id="OAA86835.1"/>
    </source>
</evidence>
<dbReference type="SMART" id="SM00448">
    <property type="entry name" value="REC"/>
    <property type="match status" value="1"/>
</dbReference>
<dbReference type="OrthoDB" id="9759232at2"/>
<comment type="function">
    <text evidence="9">May play the central regulatory role in sporulation. It may be an element of the effector pathway responsible for the activation of sporulation genes in response to nutritional stress. Spo0A may act in concert with spo0H (a sigma factor) to control the expression of some genes that are critical to the sporulation process.</text>
</comment>
<evidence type="ECO:0000256" key="11">
    <source>
        <dbReference type="PROSITE-ProRule" id="PRU00169"/>
    </source>
</evidence>
<dbReference type="EMBL" id="LITT01000023">
    <property type="protein sequence ID" value="OAA86835.1"/>
    <property type="molecule type" value="Genomic_DNA"/>
</dbReference>
<keyword evidence="6 10" id="KW-0238">DNA-binding</keyword>
<feature type="domain" description="Response regulatory" evidence="12">
    <location>
        <begin position="3"/>
        <end position="119"/>
    </location>
</feature>
<evidence type="ECO:0000256" key="4">
    <source>
        <dbReference type="ARBA" id="ARBA00023012"/>
    </source>
</evidence>
<dbReference type="PANTHER" id="PTHR45526:SF1">
    <property type="entry name" value="TRANSCRIPTIONAL REGULATORY PROTEIN DCUR-RELATED"/>
    <property type="match status" value="1"/>
</dbReference>
<keyword evidence="4 10" id="KW-0902">Two-component regulatory system</keyword>
<organism evidence="13 14">
    <name type="scientific">Clostridium ljungdahlii</name>
    <dbReference type="NCBI Taxonomy" id="1538"/>
    <lineage>
        <taxon>Bacteria</taxon>
        <taxon>Bacillati</taxon>
        <taxon>Bacillota</taxon>
        <taxon>Clostridia</taxon>
        <taxon>Eubacteriales</taxon>
        <taxon>Clostridiaceae</taxon>
        <taxon>Clostridium</taxon>
    </lineage>
</organism>
<dbReference type="Proteomes" id="UP000077407">
    <property type="component" value="Unassembled WGS sequence"/>
</dbReference>
<comment type="subcellular location">
    <subcellularLocation>
        <location evidence="1 10">Cytoplasm</location>
    </subcellularLocation>
</comment>
<evidence type="ECO:0000256" key="8">
    <source>
        <dbReference type="ARBA" id="ARBA00023163"/>
    </source>
</evidence>
<evidence type="ECO:0000256" key="10">
    <source>
        <dbReference type="PIRNR" id="PIRNR006171"/>
    </source>
</evidence>
<dbReference type="CDD" id="cd19925">
    <property type="entry name" value="REC_citrate_TCS"/>
    <property type="match status" value="1"/>
</dbReference>
<dbReference type="RefSeq" id="WP_063555664.1">
    <property type="nucleotide sequence ID" value="NZ_LITT01000023.1"/>
</dbReference>
<dbReference type="PANTHER" id="PTHR45526">
    <property type="entry name" value="TRANSCRIPTIONAL REGULATORY PROTEIN DPIA"/>
    <property type="match status" value="1"/>
</dbReference>
<comment type="caution">
    <text evidence="13">The sequence shown here is derived from an EMBL/GenBank/DDBJ whole genome shotgun (WGS) entry which is preliminary data.</text>
</comment>